<dbReference type="RefSeq" id="WP_125984698.1">
    <property type="nucleotide sequence ID" value="NZ_NGJS01000020.1"/>
</dbReference>
<evidence type="ECO:0000313" key="3">
    <source>
        <dbReference type="EMBL" id="RST96976.1"/>
    </source>
</evidence>
<evidence type="ECO:0000313" key="4">
    <source>
        <dbReference type="Proteomes" id="UP000287857"/>
    </source>
</evidence>
<feature type="domain" description="Phage capsid-like C-terminal" evidence="2">
    <location>
        <begin position="86"/>
        <end position="290"/>
    </location>
</feature>
<gene>
    <name evidence="3" type="ORF">CBF37_10345</name>
</gene>
<name>A0A429ZTG5_9ENTE</name>
<sequence>MTLKGFEKTNELQKKFFELGAEASAEEKQNTFAEMMNAHSEELEAKFKEEMKNAALTQEMAKGMNREEYAFFNDIKKDVGYKEEKLLPQTTVDEIFEDLTTEHPILSYIGLKNNGLRLKFLKSETTGVAVWGKIFGEIKGQLDAAFSEEEDISDKLTAFVVLPKDLDQFGPEWIKRFVKEQIVEANAVALEEGFIIGDGNEKPVGLNRQVQKGVSITGGVYPEKASSGKLTFKDSRSTVKELTEVFKYHSIKENGKPVNVAGKVVMIVNPVDAWDVRTQYTFLNANGTYVTALPFNLTLIESLAVPVKKAITFVSGRYHAYIAGGLAIRMYDQTFAMEDLDLYVAKNFVYGKAKDDKTAAVWDLEIDNTVTGDDGKVAPKKADK</sequence>
<dbReference type="AlphaFoldDB" id="A0A429ZTG5"/>
<dbReference type="OrthoDB" id="2043141at2"/>
<evidence type="ECO:0000259" key="2">
    <source>
        <dbReference type="Pfam" id="PF05065"/>
    </source>
</evidence>
<keyword evidence="4" id="KW-1185">Reference proteome</keyword>
<dbReference type="NCBIfam" id="TIGR01554">
    <property type="entry name" value="major_cap_HK97"/>
    <property type="match status" value="1"/>
</dbReference>
<dbReference type="Proteomes" id="UP000287857">
    <property type="component" value="Unassembled WGS sequence"/>
</dbReference>
<comment type="subcellular location">
    <subcellularLocation>
        <location evidence="1">Virion</location>
    </subcellularLocation>
</comment>
<dbReference type="InterPro" id="IPR024455">
    <property type="entry name" value="Phage_capsid"/>
</dbReference>
<organism evidence="3 4">
    <name type="scientific">Vagococcus vulneris</name>
    <dbReference type="NCBI Taxonomy" id="1977869"/>
    <lineage>
        <taxon>Bacteria</taxon>
        <taxon>Bacillati</taxon>
        <taxon>Bacillota</taxon>
        <taxon>Bacilli</taxon>
        <taxon>Lactobacillales</taxon>
        <taxon>Enterococcaceae</taxon>
        <taxon>Vagococcus</taxon>
    </lineage>
</organism>
<proteinExistence type="predicted"/>
<dbReference type="Pfam" id="PF05065">
    <property type="entry name" value="Phage_capsid"/>
    <property type="match status" value="1"/>
</dbReference>
<reference evidence="3 4" key="1">
    <citation type="submission" date="2017-05" db="EMBL/GenBank/DDBJ databases">
        <title>Vagococcus spp. assemblies.</title>
        <authorList>
            <person name="Gulvik C.A."/>
        </authorList>
    </citation>
    <scope>NUCLEOTIDE SEQUENCE [LARGE SCALE GENOMIC DNA]</scope>
    <source>
        <strain evidence="3 4">SS1995</strain>
    </source>
</reference>
<accession>A0A429ZTG5</accession>
<comment type="caution">
    <text evidence="3">The sequence shown here is derived from an EMBL/GenBank/DDBJ whole genome shotgun (WGS) entry which is preliminary data.</text>
</comment>
<protein>
    <submittedName>
        <fullName evidence="3">Phage major capsid protein</fullName>
    </submittedName>
</protein>
<dbReference type="InterPro" id="IPR054612">
    <property type="entry name" value="Phage_capsid-like_C"/>
</dbReference>
<dbReference type="SUPFAM" id="SSF56563">
    <property type="entry name" value="Major capsid protein gp5"/>
    <property type="match status" value="1"/>
</dbReference>
<dbReference type="EMBL" id="NGJS01000020">
    <property type="protein sequence ID" value="RST96976.1"/>
    <property type="molecule type" value="Genomic_DNA"/>
</dbReference>
<evidence type="ECO:0000256" key="1">
    <source>
        <dbReference type="ARBA" id="ARBA00004328"/>
    </source>
</evidence>